<dbReference type="InterPro" id="IPR015791">
    <property type="entry name" value="Antimic/Inh_G_crystallin-like"/>
</dbReference>
<evidence type="ECO:0000313" key="3">
    <source>
        <dbReference type="EMBL" id="MFF9884145.1"/>
    </source>
</evidence>
<organism evidence="3 4">
    <name type="scientific">Streptomyces eurythermus</name>
    <dbReference type="NCBI Taxonomy" id="42237"/>
    <lineage>
        <taxon>Bacteria</taxon>
        <taxon>Bacillati</taxon>
        <taxon>Actinomycetota</taxon>
        <taxon>Actinomycetes</taxon>
        <taxon>Kitasatosporales</taxon>
        <taxon>Streptomycetaceae</taxon>
        <taxon>Streptomyces</taxon>
    </lineage>
</organism>
<comment type="caution">
    <text evidence="3">The sequence shown here is derived from an EMBL/GenBank/DDBJ whole genome shotgun (WGS) entry which is preliminary data.</text>
</comment>
<protein>
    <submittedName>
        <fullName evidence="3">Beta/gamma crystallin domain-containing protein</fullName>
    </submittedName>
</protein>
<dbReference type="EMBL" id="JBICBM010000009">
    <property type="protein sequence ID" value="MFF9884145.1"/>
    <property type="molecule type" value="Genomic_DNA"/>
</dbReference>
<evidence type="ECO:0000259" key="2">
    <source>
        <dbReference type="Pfam" id="PF09076"/>
    </source>
</evidence>
<gene>
    <name evidence="3" type="ORF">ACF1HC_21435</name>
</gene>
<proteinExistence type="predicted"/>
<dbReference type="SUPFAM" id="SSF49695">
    <property type="entry name" value="gamma-Crystallin-like"/>
    <property type="match status" value="1"/>
</dbReference>
<keyword evidence="4" id="KW-1185">Reference proteome</keyword>
<feature type="domain" description="Streptomyces killer toxin-like beta/gamma crystallin" evidence="2">
    <location>
        <begin position="54"/>
        <end position="116"/>
    </location>
</feature>
<dbReference type="Proteomes" id="UP001603418">
    <property type="component" value="Unassembled WGS sequence"/>
</dbReference>
<dbReference type="Gene3D" id="2.60.20.30">
    <property type="match status" value="1"/>
</dbReference>
<name>A0ABW6Z0V8_9ACTN</name>
<feature type="chain" id="PRO_5045380523" evidence="1">
    <location>
        <begin position="29"/>
        <end position="128"/>
    </location>
</feature>
<feature type="signal peptide" evidence="1">
    <location>
        <begin position="1"/>
        <end position="28"/>
    </location>
</feature>
<dbReference type="RefSeq" id="WP_030775006.1">
    <property type="nucleotide sequence ID" value="NZ_JBFACJ010000012.1"/>
</dbReference>
<dbReference type="InterPro" id="IPR011024">
    <property type="entry name" value="G_crystallin-like"/>
</dbReference>
<reference evidence="3 4" key="1">
    <citation type="submission" date="2024-10" db="EMBL/GenBank/DDBJ databases">
        <title>The Natural Products Discovery Center: Release of the First 8490 Sequenced Strains for Exploring Actinobacteria Biosynthetic Diversity.</title>
        <authorList>
            <person name="Kalkreuter E."/>
            <person name="Kautsar S.A."/>
            <person name="Yang D."/>
            <person name="Bader C.D."/>
            <person name="Teijaro C.N."/>
            <person name="Fluegel L."/>
            <person name="Davis C.M."/>
            <person name="Simpson J.R."/>
            <person name="Lauterbach L."/>
            <person name="Steele A.D."/>
            <person name="Gui C."/>
            <person name="Meng S."/>
            <person name="Li G."/>
            <person name="Viehrig K."/>
            <person name="Ye F."/>
            <person name="Su P."/>
            <person name="Kiefer A.F."/>
            <person name="Nichols A."/>
            <person name="Cepeda A.J."/>
            <person name="Yan W."/>
            <person name="Fan B."/>
            <person name="Jiang Y."/>
            <person name="Adhikari A."/>
            <person name="Zheng C.-J."/>
            <person name="Schuster L."/>
            <person name="Cowan T.M."/>
            <person name="Smanski M.J."/>
            <person name="Chevrette M.G."/>
            <person name="De Carvalho L.P.S."/>
            <person name="Shen B."/>
        </authorList>
    </citation>
    <scope>NUCLEOTIDE SEQUENCE [LARGE SCALE GENOMIC DNA]</scope>
    <source>
        <strain evidence="3 4">NPDC013366</strain>
    </source>
</reference>
<evidence type="ECO:0000313" key="4">
    <source>
        <dbReference type="Proteomes" id="UP001603418"/>
    </source>
</evidence>
<dbReference type="Pfam" id="PF09076">
    <property type="entry name" value="Crystall_2"/>
    <property type="match status" value="1"/>
</dbReference>
<dbReference type="InterPro" id="IPR006311">
    <property type="entry name" value="TAT_signal"/>
</dbReference>
<sequence>MKLSVRRSLGVATVAAAALAATVVPAAAATTSPTTASAIGPTINRTDCNENSYLEIHNNEGRDTLCFANAGTMPVAIYGVNWVEAGNNVVTLQFQRNLSDPRLETITLQKWGSWNPGHIHEIISIRIY</sequence>
<dbReference type="PROSITE" id="PS51318">
    <property type="entry name" value="TAT"/>
    <property type="match status" value="1"/>
</dbReference>
<dbReference type="InterPro" id="IPR015161">
    <property type="entry name" value="Sklp_toxin_b/g_crystallin"/>
</dbReference>
<keyword evidence="1" id="KW-0732">Signal</keyword>
<evidence type="ECO:0000256" key="1">
    <source>
        <dbReference type="SAM" id="SignalP"/>
    </source>
</evidence>
<accession>A0ABW6Z0V8</accession>